<reference evidence="11 12" key="1">
    <citation type="submission" date="2013-09" db="EMBL/GenBank/DDBJ databases">
        <title>Genome sequencing of Arenimonas malthae.</title>
        <authorList>
            <person name="Chen F."/>
            <person name="Wang G."/>
        </authorList>
    </citation>
    <scope>NUCLEOTIDE SEQUENCE [LARGE SCALE GENOMIC DNA]</scope>
    <source>
        <strain evidence="11 12">CC-JY-1</strain>
    </source>
</reference>
<evidence type="ECO:0000256" key="9">
    <source>
        <dbReference type="RuleBase" id="RU368030"/>
    </source>
</evidence>
<dbReference type="NCBIfam" id="TIGR02532">
    <property type="entry name" value="IV_pilin_GFxxxE"/>
    <property type="match status" value="1"/>
</dbReference>
<evidence type="ECO:0000256" key="8">
    <source>
        <dbReference type="ARBA" id="ARBA00023136"/>
    </source>
</evidence>
<dbReference type="Gene3D" id="3.30.1300.30">
    <property type="entry name" value="GSPII I/J protein-like"/>
    <property type="match status" value="1"/>
</dbReference>
<evidence type="ECO:0000256" key="5">
    <source>
        <dbReference type="ARBA" id="ARBA00022519"/>
    </source>
</evidence>
<evidence type="ECO:0000256" key="6">
    <source>
        <dbReference type="ARBA" id="ARBA00022692"/>
    </source>
</evidence>
<comment type="subunit">
    <text evidence="9">Type II secretion is composed of four main components: the outer membrane complex, the inner membrane complex, the cytoplasmic secretion ATPase and the periplasm-spanning pseudopilus.</text>
</comment>
<feature type="transmembrane region" description="Helical" evidence="9">
    <location>
        <begin position="6"/>
        <end position="28"/>
    </location>
</feature>
<keyword evidence="8 9" id="KW-0472">Membrane</keyword>
<keyword evidence="3" id="KW-1003">Cell membrane</keyword>
<dbReference type="SUPFAM" id="SSF54523">
    <property type="entry name" value="Pili subunits"/>
    <property type="match status" value="1"/>
</dbReference>
<evidence type="ECO:0000313" key="12">
    <source>
        <dbReference type="Proteomes" id="UP000029392"/>
    </source>
</evidence>
<keyword evidence="5 9" id="KW-0997">Cell inner membrane</keyword>
<dbReference type="STRING" id="1384054.N790_12705"/>
<comment type="function">
    <text evidence="9">Component of the type II secretion system required for the energy-dependent secretion of extracellular factors such as proteases and toxins from the periplasm.</text>
</comment>
<dbReference type="eggNOG" id="COG2165">
    <property type="taxonomic scope" value="Bacteria"/>
</dbReference>
<comment type="caution">
    <text evidence="11">The sequence shown here is derived from an EMBL/GenBank/DDBJ whole genome shotgun (WGS) entry which is preliminary data.</text>
</comment>
<sequence>MRRAEAGFSLVEMLVALAVFSLAVLALLNLSGQNARTAVVVEEQVLAGIVADTLAAEALLLTDAELAAATEGSETAGDRRWRWRRTLSPTAQPGLARVDITVMPEGEARTVVALGVFRGQP</sequence>
<evidence type="ECO:0000313" key="11">
    <source>
        <dbReference type="EMBL" id="KFN52124.1"/>
    </source>
</evidence>
<evidence type="ECO:0000259" key="10">
    <source>
        <dbReference type="Pfam" id="PF02501"/>
    </source>
</evidence>
<dbReference type="RefSeq" id="WP_043799853.1">
    <property type="nucleotide sequence ID" value="NZ_AVCH01000004.1"/>
</dbReference>
<feature type="domain" description="Type II secretion system protein GspI C-terminal" evidence="10">
    <location>
        <begin position="42"/>
        <end position="114"/>
    </location>
</feature>
<dbReference type="Pfam" id="PF07963">
    <property type="entry name" value="N_methyl"/>
    <property type="match status" value="1"/>
</dbReference>
<evidence type="ECO:0000256" key="1">
    <source>
        <dbReference type="ARBA" id="ARBA00004377"/>
    </source>
</evidence>
<dbReference type="GO" id="GO:0005886">
    <property type="term" value="C:plasma membrane"/>
    <property type="evidence" value="ECO:0007669"/>
    <property type="project" value="UniProtKB-SubCell"/>
</dbReference>
<organism evidence="11 12">
    <name type="scientific">Arenimonas malthae CC-JY-1</name>
    <dbReference type="NCBI Taxonomy" id="1384054"/>
    <lineage>
        <taxon>Bacteria</taxon>
        <taxon>Pseudomonadati</taxon>
        <taxon>Pseudomonadota</taxon>
        <taxon>Gammaproteobacteria</taxon>
        <taxon>Lysobacterales</taxon>
        <taxon>Lysobacteraceae</taxon>
        <taxon>Arenimonas</taxon>
    </lineage>
</organism>
<keyword evidence="7 9" id="KW-1133">Transmembrane helix</keyword>
<dbReference type="AlphaFoldDB" id="A0A091BMT0"/>
<evidence type="ECO:0000256" key="4">
    <source>
        <dbReference type="ARBA" id="ARBA00022481"/>
    </source>
</evidence>
<evidence type="ECO:0000256" key="2">
    <source>
        <dbReference type="ARBA" id="ARBA00008358"/>
    </source>
</evidence>
<proteinExistence type="inferred from homology"/>
<gene>
    <name evidence="11" type="ORF">N790_12705</name>
</gene>
<comment type="PTM">
    <text evidence="9">Cleaved by prepilin peptidase.</text>
</comment>
<keyword evidence="6 9" id="KW-0812">Transmembrane</keyword>
<dbReference type="Proteomes" id="UP000029392">
    <property type="component" value="Unassembled WGS sequence"/>
</dbReference>
<dbReference type="PANTHER" id="PTHR38779:SF2">
    <property type="entry name" value="TYPE II SECRETION SYSTEM PROTEIN I-RELATED"/>
    <property type="match status" value="1"/>
</dbReference>
<comment type="subcellular location">
    <subcellularLocation>
        <location evidence="1 9">Cell inner membrane</location>
        <topology evidence="1 9">Single-pass membrane protein</topology>
    </subcellularLocation>
</comment>
<keyword evidence="12" id="KW-1185">Reference proteome</keyword>
<dbReference type="GO" id="GO:0015628">
    <property type="term" value="P:protein secretion by the type II secretion system"/>
    <property type="evidence" value="ECO:0007669"/>
    <property type="project" value="UniProtKB-UniRule"/>
</dbReference>
<dbReference type="PANTHER" id="PTHR38779">
    <property type="entry name" value="TYPE II SECRETION SYSTEM PROTEIN I-RELATED"/>
    <property type="match status" value="1"/>
</dbReference>
<dbReference type="InterPro" id="IPR045584">
    <property type="entry name" value="Pilin-like"/>
</dbReference>
<dbReference type="InterPro" id="IPR003413">
    <property type="entry name" value="T2SS_GspI_C"/>
</dbReference>
<dbReference type="OrthoDB" id="6121517at2"/>
<dbReference type="NCBIfam" id="TIGR01707">
    <property type="entry name" value="gspI"/>
    <property type="match status" value="1"/>
</dbReference>
<dbReference type="InterPro" id="IPR010052">
    <property type="entry name" value="T2SS_protein-GspI"/>
</dbReference>
<dbReference type="InterPro" id="IPR012902">
    <property type="entry name" value="N_methyl_site"/>
</dbReference>
<dbReference type="EMBL" id="AVCH01000004">
    <property type="protein sequence ID" value="KFN52124.1"/>
    <property type="molecule type" value="Genomic_DNA"/>
</dbReference>
<evidence type="ECO:0000256" key="7">
    <source>
        <dbReference type="ARBA" id="ARBA00022989"/>
    </source>
</evidence>
<protein>
    <recommendedName>
        <fullName evidence="9">Type II secretion system protein I</fullName>
        <shortName evidence="9">T2SS minor pseudopilin I</shortName>
    </recommendedName>
</protein>
<dbReference type="PATRIC" id="fig|1384054.3.peg.220"/>
<dbReference type="GO" id="GO:0015627">
    <property type="term" value="C:type II protein secretion system complex"/>
    <property type="evidence" value="ECO:0007669"/>
    <property type="project" value="UniProtKB-UniRule"/>
</dbReference>
<keyword evidence="4 9" id="KW-0488">Methylation</keyword>
<accession>A0A091BMT0</accession>
<name>A0A091BMT0_9GAMM</name>
<comment type="similarity">
    <text evidence="2 9">Belongs to the GSP I family.</text>
</comment>
<dbReference type="Pfam" id="PF02501">
    <property type="entry name" value="T2SSI"/>
    <property type="match status" value="1"/>
</dbReference>
<dbReference type="PROSITE" id="PS00409">
    <property type="entry name" value="PROKAR_NTER_METHYL"/>
    <property type="match status" value="1"/>
</dbReference>
<evidence type="ECO:0000256" key="3">
    <source>
        <dbReference type="ARBA" id="ARBA00022475"/>
    </source>
</evidence>